<dbReference type="InterPro" id="IPR054496">
    <property type="entry name" value="E217_GP41"/>
</dbReference>
<dbReference type="RefSeq" id="WP_119515171.1">
    <property type="nucleotide sequence ID" value="NZ_NQYH01000001.1"/>
</dbReference>
<dbReference type="Gene3D" id="1.10.530.10">
    <property type="match status" value="1"/>
</dbReference>
<evidence type="ECO:0000313" key="2">
    <source>
        <dbReference type="EMBL" id="RIY41944.1"/>
    </source>
</evidence>
<evidence type="ECO:0000313" key="3">
    <source>
        <dbReference type="Proteomes" id="UP000266206"/>
    </source>
</evidence>
<reference evidence="2 3" key="1">
    <citation type="submission" date="2017-08" db="EMBL/GenBank/DDBJ databases">
        <title>Pusillimonas indicus sp. nov., a member of the family Alcaligenaceae isolated from surface seawater.</title>
        <authorList>
            <person name="Li J."/>
        </authorList>
    </citation>
    <scope>NUCLEOTIDE SEQUENCE [LARGE SCALE GENOMIC DNA]</scope>
    <source>
        <strain evidence="2 3">L52-1-41</strain>
    </source>
</reference>
<proteinExistence type="predicted"/>
<name>A0A3A1YZM9_9BURK</name>
<dbReference type="InterPro" id="IPR008258">
    <property type="entry name" value="Transglycosylase_SLT_dom_1"/>
</dbReference>
<protein>
    <recommendedName>
        <fullName evidence="1">Transglycosylase SLT domain-containing protein</fullName>
    </recommendedName>
</protein>
<accession>A0A3A1YZM9</accession>
<dbReference type="Pfam" id="PF01464">
    <property type="entry name" value="SLT"/>
    <property type="match status" value="1"/>
</dbReference>
<organism evidence="2 3">
    <name type="scientific">Neopusillimonas maritima</name>
    <dbReference type="NCBI Taxonomy" id="2026239"/>
    <lineage>
        <taxon>Bacteria</taxon>
        <taxon>Pseudomonadati</taxon>
        <taxon>Pseudomonadota</taxon>
        <taxon>Betaproteobacteria</taxon>
        <taxon>Burkholderiales</taxon>
        <taxon>Alcaligenaceae</taxon>
        <taxon>Neopusillimonas</taxon>
    </lineage>
</organism>
<sequence length="465" mass="52018">MATGINQYLRKWSMMINGEPFIDSRDGHQLRCVFDVQVLPSNTLSLADIQLYNLANSTAINQRDDITFSAGYDNQHDVIFAGTVTNVFKERYGPDVATRLLCRSGRAQERGAMASSYMPGAKLTDVLVDAARAWPLYLEIDLSQFDDKDVFPSGYSAYDDVEKILNNLKRMFDFEWTQDRGSLVITRPDKERSSTVFTVDQFSGMTGMPEVTRGPNGLGVNVTTRINPFIRTTSQIDVRSQYSSYNTGNMMISEIQGDTSANGIFNVFEIKYSGDSHGEAWDMKIEAIRAGTREVVRAADAGGRLSWGGRVDQEFRAKVREIAEKLKVSPSWLMAIMYFESRLSPSAQNKQSGATGLIQFIPSTAAGLGTSTAALKNMSAVQQLDYVYRFFAPNAGKIQNLDDAYMLVLWPRAFRKPSDYILWTEGSIEYTQNRDLDTNHDGTVTKAEAAQRVHESFKEGLNHTE</sequence>
<dbReference type="SUPFAM" id="SSF53955">
    <property type="entry name" value="Lysozyme-like"/>
    <property type="match status" value="1"/>
</dbReference>
<gene>
    <name evidence="2" type="ORF">CJP73_00410</name>
</gene>
<dbReference type="Proteomes" id="UP000266206">
    <property type="component" value="Unassembled WGS sequence"/>
</dbReference>
<dbReference type="InterPro" id="IPR023346">
    <property type="entry name" value="Lysozyme-like_dom_sf"/>
</dbReference>
<evidence type="ECO:0000259" key="1">
    <source>
        <dbReference type="Pfam" id="PF01464"/>
    </source>
</evidence>
<dbReference type="EMBL" id="NQYH01000001">
    <property type="protein sequence ID" value="RIY41944.1"/>
    <property type="molecule type" value="Genomic_DNA"/>
</dbReference>
<dbReference type="Pfam" id="PF22759">
    <property type="entry name" value="E217_GP41"/>
    <property type="match status" value="1"/>
</dbReference>
<dbReference type="AlphaFoldDB" id="A0A3A1YZM9"/>
<dbReference type="OrthoDB" id="2087522at2"/>
<comment type="caution">
    <text evidence="2">The sequence shown here is derived from an EMBL/GenBank/DDBJ whole genome shotgun (WGS) entry which is preliminary data.</text>
</comment>
<feature type="domain" description="Transglycosylase SLT" evidence="1">
    <location>
        <begin position="320"/>
        <end position="372"/>
    </location>
</feature>